<feature type="region of interest" description="Disordered" evidence="6">
    <location>
        <begin position="67"/>
        <end position="253"/>
    </location>
</feature>
<comment type="caution">
    <text evidence="9">The sequence shown here is derived from an EMBL/GenBank/DDBJ whole genome shotgun (WGS) entry which is preliminary data.</text>
</comment>
<feature type="compositionally biased region" description="Low complexity" evidence="6">
    <location>
        <begin position="88"/>
        <end position="101"/>
    </location>
</feature>
<dbReference type="GO" id="GO:0005664">
    <property type="term" value="C:nuclear origin of replication recognition complex"/>
    <property type="evidence" value="ECO:0007669"/>
    <property type="project" value="UniProtKB-UniRule"/>
</dbReference>
<evidence type="ECO:0000313" key="9">
    <source>
        <dbReference type="EMBL" id="KAG2220296.1"/>
    </source>
</evidence>
<keyword evidence="10" id="KW-1185">Reference proteome</keyword>
<sequence length="598" mass="68291">MTDSSLPIITQGDDEIETHIVSAVDTETIKKEEALGKQIIVKGKKRTARRSKVAELGLTEGQDITIKVKPKTHRVPISNKKDARSLRNQQQQQSIQDNNNNDNDDDGVEHHRGLLRSNSNDASTSLPLEEEHEQHQQYEQTSDTEDRTDDKENNTGRSIFGFRKQHGKSMQSMMKKAMEEEEAEEETVTVKSRRGGKRAKSAKQESVDHGKRRRIQRQIELLKDDRRSDDDDDDEEKESEEEQEEDDNTGLLGESEGYFQALKGKATTSNNTMSKLPVLEPQEFHNILEQAPTKHVNDISTLFSMHKLHFNEWFFKLHAGFNLLFYGYGSKRRLINDFCSSSLTDGIVLMINGFFPSITIKGSLYKLVVDALDIPSPPAQMPDLLSLISKYFQDQDRQYERLYIVVHNIDGSSLRNEKAQQALSMLADSPNVHLIATMDHINTGLLWDNVKTSRFNWLWHDATTFDDYLVETSFENSLLMRSGELGGARGIQYVLRSLTTNGRGVFRVLAEHQLMEMEIEGNETGRANESVGLPYHRYYDACRESFLVSNDTQLRSLLTEFIDHKIIHSKRSPDGTEVFYIPLDKSTLCNILEDVSEQ</sequence>
<feature type="compositionally biased region" description="Acidic residues" evidence="6">
    <location>
        <begin position="230"/>
        <end position="248"/>
    </location>
</feature>
<keyword evidence="3 5" id="KW-0235">DNA replication</keyword>
<evidence type="ECO:0000256" key="1">
    <source>
        <dbReference type="ARBA" id="ARBA00004123"/>
    </source>
</evidence>
<accession>A0A8H7VEQ3</accession>
<dbReference type="GO" id="GO:0006260">
    <property type="term" value="P:DNA replication"/>
    <property type="evidence" value="ECO:0007669"/>
    <property type="project" value="UniProtKB-UniRule"/>
</dbReference>
<evidence type="ECO:0000259" key="7">
    <source>
        <dbReference type="Pfam" id="PF04084"/>
    </source>
</evidence>
<feature type="compositionally biased region" description="Polar residues" evidence="6">
    <location>
        <begin position="116"/>
        <end position="126"/>
    </location>
</feature>
<organism evidence="9 10">
    <name type="scientific">Circinella minor</name>
    <dbReference type="NCBI Taxonomy" id="1195481"/>
    <lineage>
        <taxon>Eukaryota</taxon>
        <taxon>Fungi</taxon>
        <taxon>Fungi incertae sedis</taxon>
        <taxon>Mucoromycota</taxon>
        <taxon>Mucoromycotina</taxon>
        <taxon>Mucoromycetes</taxon>
        <taxon>Mucorales</taxon>
        <taxon>Lichtheimiaceae</taxon>
        <taxon>Circinella</taxon>
    </lineage>
</organism>
<evidence type="ECO:0000256" key="4">
    <source>
        <dbReference type="ARBA" id="ARBA00023242"/>
    </source>
</evidence>
<dbReference type="Pfam" id="PF04084">
    <property type="entry name" value="RecA-like_ORC2"/>
    <property type="match status" value="1"/>
</dbReference>
<evidence type="ECO:0000256" key="6">
    <source>
        <dbReference type="SAM" id="MobiDB-lite"/>
    </source>
</evidence>
<comment type="subunit">
    <text evidence="5">Component of the origin recognition complex (ORC).</text>
</comment>
<comment type="subcellular location">
    <subcellularLocation>
        <location evidence="1 5">Nucleus</location>
    </subcellularLocation>
</comment>
<evidence type="ECO:0000259" key="8">
    <source>
        <dbReference type="Pfam" id="PF24882"/>
    </source>
</evidence>
<feature type="compositionally biased region" description="Basic and acidic residues" evidence="6">
    <location>
        <begin position="220"/>
        <end position="229"/>
    </location>
</feature>
<feature type="domain" description="Origin recognition complex subunit 2 RecA-like" evidence="7">
    <location>
        <begin position="299"/>
        <end position="462"/>
    </location>
</feature>
<evidence type="ECO:0000313" key="10">
    <source>
        <dbReference type="Proteomes" id="UP000646827"/>
    </source>
</evidence>
<proteinExistence type="inferred from homology"/>
<feature type="compositionally biased region" description="Basic residues" evidence="6">
    <location>
        <begin position="191"/>
        <end position="201"/>
    </location>
</feature>
<gene>
    <name evidence="9" type="ORF">INT45_009929</name>
</gene>
<evidence type="ECO:0000256" key="3">
    <source>
        <dbReference type="ARBA" id="ARBA00022705"/>
    </source>
</evidence>
<keyword evidence="4 5" id="KW-0539">Nucleus</keyword>
<dbReference type="AlphaFoldDB" id="A0A8H7VEQ3"/>
<feature type="compositionally biased region" description="Basic and acidic residues" evidence="6">
    <location>
        <begin position="144"/>
        <end position="154"/>
    </location>
</feature>
<protein>
    <recommendedName>
        <fullName evidence="5">Origin recognition complex subunit 2</fullName>
    </recommendedName>
</protein>
<dbReference type="Pfam" id="PF24882">
    <property type="entry name" value="WHD_ORC2"/>
    <property type="match status" value="1"/>
</dbReference>
<feature type="domain" description="Origin recognition complex subunit 2 winged-helix" evidence="8">
    <location>
        <begin position="527"/>
        <end position="586"/>
    </location>
</feature>
<dbReference type="EMBL" id="JAEPRB010000145">
    <property type="protein sequence ID" value="KAG2220296.1"/>
    <property type="molecule type" value="Genomic_DNA"/>
</dbReference>
<evidence type="ECO:0000256" key="5">
    <source>
        <dbReference type="RuleBase" id="RU368084"/>
    </source>
</evidence>
<comment type="similarity">
    <text evidence="2 5">Belongs to the ORC2 family.</text>
</comment>
<dbReference type="InterPro" id="IPR056772">
    <property type="entry name" value="RecA-like_ORC2"/>
</dbReference>
<dbReference type="PANTHER" id="PTHR14052">
    <property type="entry name" value="ORIGIN RECOGNITION COMPLEX SUBUNIT 2"/>
    <property type="match status" value="1"/>
</dbReference>
<dbReference type="InterPro" id="IPR007220">
    <property type="entry name" value="ORC2"/>
</dbReference>
<dbReference type="GO" id="GO:0003688">
    <property type="term" value="F:DNA replication origin binding"/>
    <property type="evidence" value="ECO:0007669"/>
    <property type="project" value="UniProtKB-UniRule"/>
</dbReference>
<dbReference type="OrthoDB" id="346673at2759"/>
<evidence type="ECO:0000256" key="2">
    <source>
        <dbReference type="ARBA" id="ARBA00007421"/>
    </source>
</evidence>
<name>A0A8H7VEQ3_9FUNG</name>
<dbReference type="Proteomes" id="UP000646827">
    <property type="component" value="Unassembled WGS sequence"/>
</dbReference>
<dbReference type="InterPro" id="IPR056773">
    <property type="entry name" value="WHD_ORC2"/>
</dbReference>
<dbReference type="PANTHER" id="PTHR14052:SF0">
    <property type="entry name" value="ORIGIN RECOGNITION COMPLEX SUBUNIT 2"/>
    <property type="match status" value="1"/>
</dbReference>
<reference evidence="9 10" key="1">
    <citation type="submission" date="2020-12" db="EMBL/GenBank/DDBJ databases">
        <title>Metabolic potential, ecology and presence of endohyphal bacteria is reflected in genomic diversity of Mucoromycotina.</title>
        <authorList>
            <person name="Muszewska A."/>
            <person name="Okrasinska A."/>
            <person name="Steczkiewicz K."/>
            <person name="Drgas O."/>
            <person name="Orlowska M."/>
            <person name="Perlinska-Lenart U."/>
            <person name="Aleksandrzak-Piekarczyk T."/>
            <person name="Szatraj K."/>
            <person name="Zielenkiewicz U."/>
            <person name="Pilsyk S."/>
            <person name="Malc E."/>
            <person name="Mieczkowski P."/>
            <person name="Kruszewska J.S."/>
            <person name="Biernat P."/>
            <person name="Pawlowska J."/>
        </authorList>
    </citation>
    <scope>NUCLEOTIDE SEQUENCE [LARGE SCALE GENOMIC DNA]</scope>
    <source>
        <strain evidence="9 10">CBS 142.35</strain>
    </source>
</reference>
<comment type="function">
    <text evidence="5">Component of the origin recognition complex (ORC) that binds origins of replication. DNA-binding is ATP-dependent. ORC is required to assemble the pre-replication complex necessary to initiate DNA replication.</text>
</comment>